<keyword evidence="1" id="KW-0472">Membrane</keyword>
<feature type="transmembrane region" description="Helical" evidence="1">
    <location>
        <begin position="141"/>
        <end position="158"/>
    </location>
</feature>
<dbReference type="Proteomes" id="UP000231450">
    <property type="component" value="Unassembled WGS sequence"/>
</dbReference>
<feature type="transmembrane region" description="Helical" evidence="1">
    <location>
        <begin position="170"/>
        <end position="191"/>
    </location>
</feature>
<feature type="non-terminal residue" evidence="2">
    <location>
        <position position="1"/>
    </location>
</feature>
<feature type="transmembrane region" description="Helical" evidence="1">
    <location>
        <begin position="85"/>
        <end position="110"/>
    </location>
</feature>
<sequence>LSFKTPILFIKQTLQKLLKFTSFMLIIIIITTATFFLAAPYVFLDFQAFKGNLDYEGSIATGTYLAFYIRQFINTMPVLFQMEKILPYALGPILLLFSVLGSIFCLIYFIRKPKAELFILILSFLSLFLTNAFLFAKWTRFIAPTFPFFAIFAVFLLDKLYTKARFLSNLLTIVLLVTTFLWTAAFFSIYLHPDVRITASNWIEKNFPKNSTILIEGGNMTDIPLKGNFKRIGFDFYNLEEDAQTRSKIAGGLEESDYFLVQSRRVFMNHQRLPKIFPKTANFYDALFSGGMGFEQINEFHSYPMLQIACPPIADALGICRRGEWKLEIPDETAEETWSVFDHPVIRVFKKKIHLISNDYEKFFEKQ</sequence>
<evidence type="ECO:0000313" key="2">
    <source>
        <dbReference type="EMBL" id="PJE58337.1"/>
    </source>
</evidence>
<feature type="transmembrane region" description="Helical" evidence="1">
    <location>
        <begin position="20"/>
        <end position="43"/>
    </location>
</feature>
<comment type="caution">
    <text evidence="2">The sequence shown here is derived from an EMBL/GenBank/DDBJ whole genome shotgun (WGS) entry which is preliminary data.</text>
</comment>
<protein>
    <recommendedName>
        <fullName evidence="4">Glycosyltransferase RgtA/B/C/D-like domain-containing protein</fullName>
    </recommendedName>
</protein>
<evidence type="ECO:0000313" key="3">
    <source>
        <dbReference type="Proteomes" id="UP000231450"/>
    </source>
</evidence>
<evidence type="ECO:0008006" key="4">
    <source>
        <dbReference type="Google" id="ProtNLM"/>
    </source>
</evidence>
<keyword evidence="1" id="KW-1133">Transmembrane helix</keyword>
<reference evidence="3" key="1">
    <citation type="submission" date="2017-09" db="EMBL/GenBank/DDBJ databases">
        <title>Depth-based differentiation of microbial function through sediment-hosted aquifers and enrichment of novel symbionts in the deep terrestrial subsurface.</title>
        <authorList>
            <person name="Probst A.J."/>
            <person name="Ladd B."/>
            <person name="Jarett J.K."/>
            <person name="Geller-Mcgrath D.E."/>
            <person name="Sieber C.M.K."/>
            <person name="Emerson J.B."/>
            <person name="Anantharaman K."/>
            <person name="Thomas B.C."/>
            <person name="Malmstrom R."/>
            <person name="Stieglmeier M."/>
            <person name="Klingl A."/>
            <person name="Woyke T."/>
            <person name="Ryan C.M."/>
            <person name="Banfield J.F."/>
        </authorList>
    </citation>
    <scope>NUCLEOTIDE SEQUENCE [LARGE SCALE GENOMIC DNA]</scope>
</reference>
<keyword evidence="1" id="KW-0812">Transmembrane</keyword>
<feature type="transmembrane region" description="Helical" evidence="1">
    <location>
        <begin position="117"/>
        <end position="135"/>
    </location>
</feature>
<dbReference type="AlphaFoldDB" id="A0A2M8KEK3"/>
<gene>
    <name evidence="2" type="ORF">COU81_01280</name>
</gene>
<organism evidence="2 3">
    <name type="scientific">Candidatus Portnoybacteria bacterium CG10_big_fil_rev_8_21_14_0_10_36_7</name>
    <dbReference type="NCBI Taxonomy" id="1974812"/>
    <lineage>
        <taxon>Bacteria</taxon>
        <taxon>Candidatus Portnoyibacteriota</taxon>
    </lineage>
</organism>
<name>A0A2M8KEK3_9BACT</name>
<dbReference type="EMBL" id="PFDW01000028">
    <property type="protein sequence ID" value="PJE58337.1"/>
    <property type="molecule type" value="Genomic_DNA"/>
</dbReference>
<proteinExistence type="predicted"/>
<accession>A0A2M8KEK3</accession>
<evidence type="ECO:0000256" key="1">
    <source>
        <dbReference type="SAM" id="Phobius"/>
    </source>
</evidence>